<dbReference type="Proteomes" id="UP000030153">
    <property type="component" value="Unassembled WGS sequence"/>
</dbReference>
<dbReference type="SUPFAM" id="SSF47240">
    <property type="entry name" value="Ferritin-like"/>
    <property type="match status" value="1"/>
</dbReference>
<dbReference type="CDD" id="cd00657">
    <property type="entry name" value="Ferritin_like"/>
    <property type="match status" value="1"/>
</dbReference>
<dbReference type="EMBL" id="AVBG01000017">
    <property type="protein sequence ID" value="KGP90024.1"/>
    <property type="molecule type" value="Genomic_DNA"/>
</dbReference>
<accession>A0A0A2UPZ5</accession>
<comment type="caution">
    <text evidence="1">The sequence shown here is derived from an EMBL/GenBank/DDBJ whole genome shotgun (WGS) entry which is preliminary data.</text>
</comment>
<dbReference type="STRING" id="1385513.N780_07295"/>
<organism evidence="1 2">
    <name type="scientific">Pontibacillus chungwhensis BH030062</name>
    <dbReference type="NCBI Taxonomy" id="1385513"/>
    <lineage>
        <taxon>Bacteria</taxon>
        <taxon>Bacillati</taxon>
        <taxon>Bacillota</taxon>
        <taxon>Bacilli</taxon>
        <taxon>Bacillales</taxon>
        <taxon>Bacillaceae</taxon>
        <taxon>Pontibacillus</taxon>
    </lineage>
</organism>
<dbReference type="eggNOG" id="COG1633">
    <property type="taxonomic scope" value="Bacteria"/>
</dbReference>
<keyword evidence="2" id="KW-1185">Reference proteome</keyword>
<dbReference type="AlphaFoldDB" id="A0A0A2UPZ5"/>
<proteinExistence type="predicted"/>
<dbReference type="OrthoDB" id="3231985at2"/>
<dbReference type="InterPro" id="IPR012347">
    <property type="entry name" value="Ferritin-like"/>
</dbReference>
<sequence length="134" mass="16340">MNQTDFIKKLEGAIEAEWTANDFYKRLKEETPNPLFKDFIQHAEEDEEKHYHSFQKLYYQLTGRYYEHPMKRMEFESFEDGVVEALKDELEAYELYRNMLLHMPVQYAYEPLFIAMTDEMEHATRFSTIYGRLR</sequence>
<dbReference type="InterPro" id="IPR009078">
    <property type="entry name" value="Ferritin-like_SF"/>
</dbReference>
<dbReference type="Gene3D" id="1.20.1260.10">
    <property type="match status" value="1"/>
</dbReference>
<protein>
    <submittedName>
        <fullName evidence="1">Rubrerythrin</fullName>
    </submittedName>
</protein>
<gene>
    <name evidence="1" type="ORF">N780_07295</name>
</gene>
<evidence type="ECO:0000313" key="2">
    <source>
        <dbReference type="Proteomes" id="UP000030153"/>
    </source>
</evidence>
<name>A0A0A2UPZ5_9BACI</name>
<dbReference type="RefSeq" id="WP_036786812.1">
    <property type="nucleotide sequence ID" value="NZ_AVBG01000017.1"/>
</dbReference>
<reference evidence="1 2" key="1">
    <citation type="submission" date="2013-08" db="EMBL/GenBank/DDBJ databases">
        <title>Genome of Pontibacillus chungwhensis.</title>
        <authorList>
            <person name="Wang Q."/>
            <person name="Wang G."/>
        </authorList>
    </citation>
    <scope>NUCLEOTIDE SEQUENCE [LARGE SCALE GENOMIC DNA]</scope>
    <source>
        <strain evidence="1 2">BH030062</strain>
    </source>
</reference>
<evidence type="ECO:0000313" key="1">
    <source>
        <dbReference type="EMBL" id="KGP90024.1"/>
    </source>
</evidence>